<reference evidence="1" key="1">
    <citation type="journal article" date="2023" name="Mol. Phylogenet. Evol.">
        <title>Genome-scale phylogeny and comparative genomics of the fungal order Sordariales.</title>
        <authorList>
            <person name="Hensen N."/>
            <person name="Bonometti L."/>
            <person name="Westerberg I."/>
            <person name="Brannstrom I.O."/>
            <person name="Guillou S."/>
            <person name="Cros-Aarteil S."/>
            <person name="Calhoun S."/>
            <person name="Haridas S."/>
            <person name="Kuo A."/>
            <person name="Mondo S."/>
            <person name="Pangilinan J."/>
            <person name="Riley R."/>
            <person name="LaButti K."/>
            <person name="Andreopoulos B."/>
            <person name="Lipzen A."/>
            <person name="Chen C."/>
            <person name="Yan M."/>
            <person name="Daum C."/>
            <person name="Ng V."/>
            <person name="Clum A."/>
            <person name="Steindorff A."/>
            <person name="Ohm R.A."/>
            <person name="Martin F."/>
            <person name="Silar P."/>
            <person name="Natvig D.O."/>
            <person name="Lalanne C."/>
            <person name="Gautier V."/>
            <person name="Ament-Velasquez S.L."/>
            <person name="Kruys A."/>
            <person name="Hutchinson M.I."/>
            <person name="Powell A.J."/>
            <person name="Barry K."/>
            <person name="Miller A.N."/>
            <person name="Grigoriev I.V."/>
            <person name="Debuchy R."/>
            <person name="Gladieux P."/>
            <person name="Hiltunen Thoren M."/>
            <person name="Johannesson H."/>
        </authorList>
    </citation>
    <scope>NUCLEOTIDE SEQUENCE</scope>
    <source>
        <strain evidence="1">CBS 757.83</strain>
    </source>
</reference>
<name>A0AAN6SYR8_9PEZI</name>
<keyword evidence="2" id="KW-1185">Reference proteome</keyword>
<dbReference type="Proteomes" id="UP001305647">
    <property type="component" value="Unassembled WGS sequence"/>
</dbReference>
<gene>
    <name evidence="1" type="ORF">N658DRAFT_225904</name>
</gene>
<organism evidence="1 2">
    <name type="scientific">Parathielavia hyrcaniae</name>
    <dbReference type="NCBI Taxonomy" id="113614"/>
    <lineage>
        <taxon>Eukaryota</taxon>
        <taxon>Fungi</taxon>
        <taxon>Dikarya</taxon>
        <taxon>Ascomycota</taxon>
        <taxon>Pezizomycotina</taxon>
        <taxon>Sordariomycetes</taxon>
        <taxon>Sordariomycetidae</taxon>
        <taxon>Sordariales</taxon>
        <taxon>Chaetomiaceae</taxon>
        <taxon>Parathielavia</taxon>
    </lineage>
</organism>
<accession>A0AAN6SYR8</accession>
<proteinExistence type="predicted"/>
<dbReference type="AlphaFoldDB" id="A0AAN6SYR8"/>
<reference evidence="1" key="2">
    <citation type="submission" date="2023-05" db="EMBL/GenBank/DDBJ databases">
        <authorList>
            <consortium name="Lawrence Berkeley National Laboratory"/>
            <person name="Steindorff A."/>
            <person name="Hensen N."/>
            <person name="Bonometti L."/>
            <person name="Westerberg I."/>
            <person name="Brannstrom I.O."/>
            <person name="Guillou S."/>
            <person name="Cros-Aarteil S."/>
            <person name="Calhoun S."/>
            <person name="Haridas S."/>
            <person name="Kuo A."/>
            <person name="Mondo S."/>
            <person name="Pangilinan J."/>
            <person name="Riley R."/>
            <person name="Labutti K."/>
            <person name="Andreopoulos B."/>
            <person name="Lipzen A."/>
            <person name="Chen C."/>
            <person name="Yanf M."/>
            <person name="Daum C."/>
            <person name="Ng V."/>
            <person name="Clum A."/>
            <person name="Ohm R."/>
            <person name="Martin F."/>
            <person name="Silar P."/>
            <person name="Natvig D."/>
            <person name="Lalanne C."/>
            <person name="Gautier V."/>
            <person name="Ament-Velasquez S.L."/>
            <person name="Kruys A."/>
            <person name="Hutchinson M.I."/>
            <person name="Powell A.J."/>
            <person name="Barry K."/>
            <person name="Miller A.N."/>
            <person name="Grigoriev I.V."/>
            <person name="Debuchy R."/>
            <person name="Gladieux P."/>
            <person name="Thoren M.H."/>
            <person name="Johannesson H."/>
        </authorList>
    </citation>
    <scope>NUCLEOTIDE SEQUENCE</scope>
    <source>
        <strain evidence="1">CBS 757.83</strain>
    </source>
</reference>
<evidence type="ECO:0000313" key="2">
    <source>
        <dbReference type="Proteomes" id="UP001305647"/>
    </source>
</evidence>
<evidence type="ECO:0000313" key="1">
    <source>
        <dbReference type="EMBL" id="KAK4098353.1"/>
    </source>
</evidence>
<comment type="caution">
    <text evidence="1">The sequence shown here is derived from an EMBL/GenBank/DDBJ whole genome shotgun (WGS) entry which is preliminary data.</text>
</comment>
<sequence>MVNPRIISPCGTTLLLVQFSHCVELKSAFWEPAYLADARGTFAVRFRHSWLQPAVARPESQLAAVPSPCDLQQREGWALDGVDEI</sequence>
<dbReference type="EMBL" id="MU863660">
    <property type="protein sequence ID" value="KAK4098353.1"/>
    <property type="molecule type" value="Genomic_DNA"/>
</dbReference>
<protein>
    <submittedName>
        <fullName evidence="1">Uncharacterized protein</fullName>
    </submittedName>
</protein>